<dbReference type="STRING" id="28117.BHV66_02820"/>
<dbReference type="GO" id="GO:0004222">
    <property type="term" value="F:metalloendopeptidase activity"/>
    <property type="evidence" value="ECO:0007669"/>
    <property type="project" value="InterPro"/>
</dbReference>
<dbReference type="InterPro" id="IPR045090">
    <property type="entry name" value="Pept_M3A_M3B"/>
</dbReference>
<keyword evidence="3 7" id="KW-0479">Metal-binding</keyword>
<dbReference type="Proteomes" id="UP000187417">
    <property type="component" value="Unassembled WGS sequence"/>
</dbReference>
<comment type="cofactor">
    <cofactor evidence="7">
        <name>Zn(2+)</name>
        <dbReference type="ChEBI" id="CHEBI:29105"/>
    </cofactor>
    <text evidence="7">Binds 1 zinc ion.</text>
</comment>
<reference evidence="9 10" key="1">
    <citation type="journal article" date="2016" name="Nat. Biotechnol.">
        <title>Measurement of bacterial replication rates in microbial communities.</title>
        <authorList>
            <person name="Brown C.T."/>
            <person name="Olm M.R."/>
            <person name="Thomas B.C."/>
            <person name="Banfield J.F."/>
        </authorList>
    </citation>
    <scope>NUCLEOTIDE SEQUENCE [LARGE SCALE GENOMIC DNA]</scope>
    <source>
        <strain evidence="9">CAG:67_53_122</strain>
    </source>
</reference>
<evidence type="ECO:0000256" key="1">
    <source>
        <dbReference type="ARBA" id="ARBA00006040"/>
    </source>
</evidence>
<dbReference type="InterPro" id="IPR024077">
    <property type="entry name" value="Neurolysin/TOP_dom2"/>
</dbReference>
<evidence type="ECO:0000256" key="3">
    <source>
        <dbReference type="ARBA" id="ARBA00022723"/>
    </source>
</evidence>
<evidence type="ECO:0000256" key="7">
    <source>
        <dbReference type="RuleBase" id="RU003435"/>
    </source>
</evidence>
<evidence type="ECO:0000256" key="6">
    <source>
        <dbReference type="ARBA" id="ARBA00023049"/>
    </source>
</evidence>
<gene>
    <name evidence="9" type="ORF">BHV66_02820</name>
</gene>
<dbReference type="SUPFAM" id="SSF55486">
    <property type="entry name" value="Metalloproteases ('zincins'), catalytic domain"/>
    <property type="match status" value="1"/>
</dbReference>
<dbReference type="InterPro" id="IPR024079">
    <property type="entry name" value="MetalloPept_cat_dom_sf"/>
</dbReference>
<keyword evidence="4 7" id="KW-0378">Hydrolase</keyword>
<dbReference type="Pfam" id="PF01432">
    <property type="entry name" value="Peptidase_M3"/>
    <property type="match status" value="1"/>
</dbReference>
<keyword evidence="6 7" id="KW-0482">Metalloprotease</keyword>
<sequence length="725" mass="82445">MKRYSLFLISLILLMTTGCNQRKEVAENPFFEEWETPYGVPPFDRIRPEHFLPAFQRAMSIQEAEIDAIKSNGDQPSFENVILAYDRSGLMLEQVGLVFNMLCSADVNDQLLAAKEQAMPLLAAHRDNILLDEVLFDKIKAVYDRRGSLGLDAVQTRLVEKIYGKFVRAGALLDPQQKERLRQINGELALLPVKFGNNVLRATNDFVLKLTDKQLDGLPASVQGIAREKAAELGMNDAWVVTLDASSRIPFLTYSARRDLREQLYKAYIDRCNEGSEYDNRSLVNDFARLRNEKARLLGYPSYAAYVTADQMAGTPAAVYELLNEVWTPALDRAKEEMAEMNAMLQRDVPGATFEPWDWWYYAEKVRKDKYALDDAALRPYFSLENVREGAFSLANRLYGITFRPLVAPVYHKDCSVYEVLDVDGTHLGVLYFDFFPRSGKSSGAWCTAFRSQRYEGDERIAPVVAIVCNFTPPTKLTPSLLTLDEVQTLFHEFGHGLHALFADVKYRSLGRVEGDFVELPSQIMENWATEPEVLRHYAINYTTGEVIPERLIKRIRESGKFNQGFIVTELVAAALTDMDIHAITEYEPFDVNEFEADAVYGRRGLIPQIQPRYRYPYFLHIFDGGYASGYYFYIWAQVLDKDAFRAFEQTGDVFDRATARKFRTLLSRGGSADGMTLYRDFRGADPDKRAMLVACGLMEELPEEPADSLAVPVVTLEPNEKPKI</sequence>
<dbReference type="FunFam" id="3.40.390.10:FF:000009">
    <property type="entry name" value="Oligopeptidase A"/>
    <property type="match status" value="1"/>
</dbReference>
<dbReference type="PROSITE" id="PS51257">
    <property type="entry name" value="PROKAR_LIPOPROTEIN"/>
    <property type="match status" value="1"/>
</dbReference>
<dbReference type="RefSeq" id="WP_278339033.1">
    <property type="nucleotide sequence ID" value="NZ_BAAFLA010000023.1"/>
</dbReference>
<comment type="similarity">
    <text evidence="1 7">Belongs to the peptidase M3 family.</text>
</comment>
<dbReference type="InterPro" id="IPR001567">
    <property type="entry name" value="Pept_M3A_M3B_dom"/>
</dbReference>
<dbReference type="Gene3D" id="1.10.1370.40">
    <property type="match status" value="1"/>
</dbReference>
<dbReference type="GO" id="GO:0046872">
    <property type="term" value="F:metal ion binding"/>
    <property type="evidence" value="ECO:0007669"/>
    <property type="project" value="UniProtKB-UniRule"/>
</dbReference>
<dbReference type="InterPro" id="IPR034005">
    <property type="entry name" value="M3A_DCP"/>
</dbReference>
<evidence type="ECO:0000256" key="4">
    <source>
        <dbReference type="ARBA" id="ARBA00022801"/>
    </source>
</evidence>
<dbReference type="PANTHER" id="PTHR43660:SF1">
    <property type="entry name" value="DIPEPTIDYL CARBOXYPEPTIDASE"/>
    <property type="match status" value="1"/>
</dbReference>
<keyword evidence="2 7" id="KW-0645">Protease</keyword>
<dbReference type="PANTHER" id="PTHR43660">
    <property type="entry name" value="DIPEPTIDYL CARBOXYPEPTIDASE"/>
    <property type="match status" value="1"/>
</dbReference>
<dbReference type="AlphaFoldDB" id="A0A1Q6FAK8"/>
<dbReference type="CDD" id="cd06456">
    <property type="entry name" value="M3A_DCP"/>
    <property type="match status" value="1"/>
</dbReference>
<accession>A0A1Q6FAK8</accession>
<organism evidence="9 10">
    <name type="scientific">Alistipes putredinis</name>
    <dbReference type="NCBI Taxonomy" id="28117"/>
    <lineage>
        <taxon>Bacteria</taxon>
        <taxon>Pseudomonadati</taxon>
        <taxon>Bacteroidota</taxon>
        <taxon>Bacteroidia</taxon>
        <taxon>Bacteroidales</taxon>
        <taxon>Rikenellaceae</taxon>
        <taxon>Alistipes</taxon>
    </lineage>
</organism>
<evidence type="ECO:0000256" key="2">
    <source>
        <dbReference type="ARBA" id="ARBA00022670"/>
    </source>
</evidence>
<proteinExistence type="inferred from homology"/>
<evidence type="ECO:0000313" key="10">
    <source>
        <dbReference type="Proteomes" id="UP000187417"/>
    </source>
</evidence>
<feature type="domain" description="Peptidase M3A/M3B catalytic" evidence="8">
    <location>
        <begin position="251"/>
        <end position="697"/>
    </location>
</feature>
<dbReference type="GO" id="GO:0006508">
    <property type="term" value="P:proteolysis"/>
    <property type="evidence" value="ECO:0007669"/>
    <property type="project" value="UniProtKB-KW"/>
</dbReference>
<name>A0A1Q6FAK8_9BACT</name>
<evidence type="ECO:0000313" key="9">
    <source>
        <dbReference type="EMBL" id="OKY95904.1"/>
    </source>
</evidence>
<dbReference type="Gene3D" id="3.40.390.10">
    <property type="entry name" value="Collagenase (Catalytic Domain)"/>
    <property type="match status" value="1"/>
</dbReference>
<protein>
    <submittedName>
        <fullName evidence="9">Peptidase M3</fullName>
    </submittedName>
</protein>
<dbReference type="GO" id="GO:0004180">
    <property type="term" value="F:carboxypeptidase activity"/>
    <property type="evidence" value="ECO:0007669"/>
    <property type="project" value="TreeGrafter"/>
</dbReference>
<evidence type="ECO:0000256" key="5">
    <source>
        <dbReference type="ARBA" id="ARBA00022833"/>
    </source>
</evidence>
<dbReference type="EMBL" id="MNQH01000003">
    <property type="protein sequence ID" value="OKY95904.1"/>
    <property type="molecule type" value="Genomic_DNA"/>
</dbReference>
<evidence type="ECO:0000259" key="8">
    <source>
        <dbReference type="Pfam" id="PF01432"/>
    </source>
</evidence>
<dbReference type="Gene3D" id="1.10.1370.10">
    <property type="entry name" value="Neurolysin, domain 3"/>
    <property type="match status" value="1"/>
</dbReference>
<comment type="caution">
    <text evidence="9">The sequence shown here is derived from an EMBL/GenBank/DDBJ whole genome shotgun (WGS) entry which is preliminary data.</text>
</comment>
<dbReference type="GO" id="GO:0005829">
    <property type="term" value="C:cytosol"/>
    <property type="evidence" value="ECO:0007669"/>
    <property type="project" value="UniProtKB-ARBA"/>
</dbReference>
<keyword evidence="5 7" id="KW-0862">Zinc</keyword>